<evidence type="ECO:0000259" key="2">
    <source>
        <dbReference type="Pfam" id="PF13843"/>
    </source>
</evidence>
<gene>
    <name evidence="3" type="ORF">XAT740_LOCUS26833</name>
</gene>
<keyword evidence="4" id="KW-1185">Reference proteome</keyword>
<feature type="compositionally biased region" description="Basic and acidic residues" evidence="1">
    <location>
        <begin position="12"/>
        <end position="24"/>
    </location>
</feature>
<evidence type="ECO:0000313" key="4">
    <source>
        <dbReference type="Proteomes" id="UP000663828"/>
    </source>
</evidence>
<protein>
    <recommendedName>
        <fullName evidence="2">PiggyBac transposable element-derived protein domain-containing protein</fullName>
    </recommendedName>
</protein>
<sequence>MSSEEIDTDNSENSRSDSNSKEEFSDNELDSQVWNEIDSESDGEFQEDYGIVDEVNPPSQDNTIYPIDCYRHFITDEMISLMVHETNRYAQQHLQAQELTQRSKTLQWKPITHEEMLKFLGIIIEMGLIQMPNVDYYWRKSKLYGSEVIQNTMSRDKFELILKFYHFSNNEEQHEDDDKLFKLKPLLDLLQLRFMSVYVPGSIISIDETMVPWKASTTGYTWNFMVYTGKQSSIAGHGHAETVVRQLVNDLLGCYRTVGTDNFFTTISLAQYLLQNDTYLIGTFRSNRAGSLHEVAKKKLKHGEIYGLQNKDGIKLIKWKDKRDVLMISTKPPHSATVVDTEKKTNKLNERIMKPQVVMDYNQGKQGIDLSDQLSSYYTCLRRSIKWYQKVAFELIFGTSIVNVYLIYKETYETSHMTMLQFRESLVRSLLLGTPFENLKPGPRQQPTSHLKCKLADHKLEEKERFTRSVGRRCTGCYAMGEAPYTHFYYRNPQV</sequence>
<feature type="region of interest" description="Disordered" evidence="1">
    <location>
        <begin position="1"/>
        <end position="41"/>
    </location>
</feature>
<dbReference type="AlphaFoldDB" id="A0A815AUB4"/>
<proteinExistence type="predicted"/>
<evidence type="ECO:0000256" key="1">
    <source>
        <dbReference type="SAM" id="MobiDB-lite"/>
    </source>
</evidence>
<organism evidence="3 4">
    <name type="scientific">Adineta ricciae</name>
    <name type="common">Rotifer</name>
    <dbReference type="NCBI Taxonomy" id="249248"/>
    <lineage>
        <taxon>Eukaryota</taxon>
        <taxon>Metazoa</taxon>
        <taxon>Spiralia</taxon>
        <taxon>Gnathifera</taxon>
        <taxon>Rotifera</taxon>
        <taxon>Eurotatoria</taxon>
        <taxon>Bdelloidea</taxon>
        <taxon>Adinetida</taxon>
        <taxon>Adinetidae</taxon>
        <taxon>Adineta</taxon>
    </lineage>
</organism>
<feature type="domain" description="PiggyBac transposable element-derived protein" evidence="2">
    <location>
        <begin position="66"/>
        <end position="217"/>
    </location>
</feature>
<dbReference type="Proteomes" id="UP000663828">
    <property type="component" value="Unassembled WGS sequence"/>
</dbReference>
<evidence type="ECO:0000313" key="3">
    <source>
        <dbReference type="EMBL" id="CAF1262041.1"/>
    </source>
</evidence>
<dbReference type="PANTHER" id="PTHR46599:SF3">
    <property type="entry name" value="PIGGYBAC TRANSPOSABLE ELEMENT-DERIVED PROTEIN 4"/>
    <property type="match status" value="1"/>
</dbReference>
<dbReference type="EMBL" id="CAJNOR010002200">
    <property type="protein sequence ID" value="CAF1262041.1"/>
    <property type="molecule type" value="Genomic_DNA"/>
</dbReference>
<dbReference type="InterPro" id="IPR029526">
    <property type="entry name" value="PGBD"/>
</dbReference>
<name>A0A815AUB4_ADIRI</name>
<dbReference type="PANTHER" id="PTHR46599">
    <property type="entry name" value="PIGGYBAC TRANSPOSABLE ELEMENT-DERIVED PROTEIN 4"/>
    <property type="match status" value="1"/>
</dbReference>
<dbReference type="Pfam" id="PF13843">
    <property type="entry name" value="DDE_Tnp_1_7"/>
    <property type="match status" value="1"/>
</dbReference>
<accession>A0A815AUB4</accession>
<feature type="compositionally biased region" description="Acidic residues" evidence="1">
    <location>
        <begin position="1"/>
        <end position="10"/>
    </location>
</feature>
<reference evidence="3" key="1">
    <citation type="submission" date="2021-02" db="EMBL/GenBank/DDBJ databases">
        <authorList>
            <person name="Nowell W R."/>
        </authorList>
    </citation>
    <scope>NUCLEOTIDE SEQUENCE</scope>
</reference>
<comment type="caution">
    <text evidence="3">The sequence shown here is derived from an EMBL/GenBank/DDBJ whole genome shotgun (WGS) entry which is preliminary data.</text>
</comment>